<proteinExistence type="predicted"/>
<comment type="caution">
    <text evidence="1">The sequence shown here is derived from an EMBL/GenBank/DDBJ whole genome shotgun (WGS) entry which is preliminary data.</text>
</comment>
<protein>
    <submittedName>
        <fullName evidence="1">Uncharacterized protein</fullName>
    </submittedName>
</protein>
<organism evidence="1 5">
    <name type="scientific">Didymodactylos carnosus</name>
    <dbReference type="NCBI Taxonomy" id="1234261"/>
    <lineage>
        <taxon>Eukaryota</taxon>
        <taxon>Metazoa</taxon>
        <taxon>Spiralia</taxon>
        <taxon>Gnathifera</taxon>
        <taxon>Rotifera</taxon>
        <taxon>Eurotatoria</taxon>
        <taxon>Bdelloidea</taxon>
        <taxon>Philodinida</taxon>
        <taxon>Philodinidae</taxon>
        <taxon>Didymodactylos</taxon>
    </lineage>
</organism>
<sequence>MRSIYLIMHSSTVDVSYHFCRHYQKSKEVDVKKMNNIFLKPELSTYANEKQLAAWGNNKKQNTFANALLQSIVYLRHLQVKISQNESRLSDHHKALCTLLLEAMKGKKKITEKNIDTVLQYVTNEVTENDALLTSGNSQNCPRIINMPALKFLRECVYPILDTNVTVASLFRLVCQSCEHESNMLIFHDIIE</sequence>
<accession>A0A815IT64</accession>
<keyword evidence="5" id="KW-1185">Reference proteome</keyword>
<evidence type="ECO:0000313" key="4">
    <source>
        <dbReference type="EMBL" id="CAF4294324.1"/>
    </source>
</evidence>
<evidence type="ECO:0000313" key="5">
    <source>
        <dbReference type="Proteomes" id="UP000663829"/>
    </source>
</evidence>
<dbReference type="Proteomes" id="UP000663829">
    <property type="component" value="Unassembled WGS sequence"/>
</dbReference>
<dbReference type="EMBL" id="CAJNOK010034669">
    <property type="protein sequence ID" value="CAF1506147.1"/>
    <property type="molecule type" value="Genomic_DNA"/>
</dbReference>
<name>A0A815IT64_9BILA</name>
<dbReference type="Proteomes" id="UP000681722">
    <property type="component" value="Unassembled WGS sequence"/>
</dbReference>
<dbReference type="EMBL" id="CAJOBC010076792">
    <property type="protein sequence ID" value="CAF4261154.1"/>
    <property type="molecule type" value="Genomic_DNA"/>
</dbReference>
<dbReference type="Proteomes" id="UP000682733">
    <property type="component" value="Unassembled WGS sequence"/>
</dbReference>
<reference evidence="1" key="1">
    <citation type="submission" date="2021-02" db="EMBL/GenBank/DDBJ databases">
        <authorList>
            <person name="Nowell W R."/>
        </authorList>
    </citation>
    <scope>NUCLEOTIDE SEQUENCE</scope>
</reference>
<gene>
    <name evidence="1" type="ORF">GPM918_LOCUS31952</name>
    <name evidence="2" type="ORF">OVA965_LOCUS37161</name>
    <name evidence="3" type="ORF">SRO942_LOCUS32607</name>
    <name evidence="4" type="ORF">TMI583_LOCUS38219</name>
</gene>
<dbReference type="EMBL" id="CAJOBA010056710">
    <property type="protein sequence ID" value="CAF4294324.1"/>
    <property type="molecule type" value="Genomic_DNA"/>
</dbReference>
<dbReference type="EMBL" id="CAJNOQ010016022">
    <property type="protein sequence ID" value="CAF1373076.1"/>
    <property type="molecule type" value="Genomic_DNA"/>
</dbReference>
<evidence type="ECO:0000313" key="2">
    <source>
        <dbReference type="EMBL" id="CAF1506147.1"/>
    </source>
</evidence>
<dbReference type="Proteomes" id="UP000677228">
    <property type="component" value="Unassembled WGS sequence"/>
</dbReference>
<dbReference type="AlphaFoldDB" id="A0A815IT64"/>
<evidence type="ECO:0000313" key="1">
    <source>
        <dbReference type="EMBL" id="CAF1373076.1"/>
    </source>
</evidence>
<evidence type="ECO:0000313" key="3">
    <source>
        <dbReference type="EMBL" id="CAF4261154.1"/>
    </source>
</evidence>